<accession>A0ABR1W1E5</accession>
<feature type="compositionally biased region" description="Acidic residues" evidence="1">
    <location>
        <begin position="48"/>
        <end position="61"/>
    </location>
</feature>
<protein>
    <submittedName>
        <fullName evidence="2">Uncharacterized protein</fullName>
    </submittedName>
</protein>
<gene>
    <name evidence="2" type="ORF">PG996_003496</name>
</gene>
<evidence type="ECO:0000313" key="3">
    <source>
        <dbReference type="Proteomes" id="UP001446871"/>
    </source>
</evidence>
<name>A0ABR1W1E5_9PEZI</name>
<evidence type="ECO:0000313" key="2">
    <source>
        <dbReference type="EMBL" id="KAK8077326.1"/>
    </source>
</evidence>
<evidence type="ECO:0000256" key="1">
    <source>
        <dbReference type="SAM" id="MobiDB-lite"/>
    </source>
</evidence>
<sequence>MVVFHGRILDGFLDAEVLRASYSRSSKKERNISWVARKAQMDVFVAEEWETTSATEGEEGMEQPRAPENDSSQDGGSKS</sequence>
<dbReference type="Proteomes" id="UP001446871">
    <property type="component" value="Unassembled WGS sequence"/>
</dbReference>
<feature type="compositionally biased region" description="Polar residues" evidence="1">
    <location>
        <begin position="69"/>
        <end position="79"/>
    </location>
</feature>
<organism evidence="2 3">
    <name type="scientific">Apiospora saccharicola</name>
    <dbReference type="NCBI Taxonomy" id="335842"/>
    <lineage>
        <taxon>Eukaryota</taxon>
        <taxon>Fungi</taxon>
        <taxon>Dikarya</taxon>
        <taxon>Ascomycota</taxon>
        <taxon>Pezizomycotina</taxon>
        <taxon>Sordariomycetes</taxon>
        <taxon>Xylariomycetidae</taxon>
        <taxon>Amphisphaeriales</taxon>
        <taxon>Apiosporaceae</taxon>
        <taxon>Apiospora</taxon>
    </lineage>
</organism>
<reference evidence="2 3" key="1">
    <citation type="submission" date="2023-01" db="EMBL/GenBank/DDBJ databases">
        <title>Analysis of 21 Apiospora genomes using comparative genomics revels a genus with tremendous synthesis potential of carbohydrate active enzymes and secondary metabolites.</title>
        <authorList>
            <person name="Sorensen T."/>
        </authorList>
    </citation>
    <scope>NUCLEOTIDE SEQUENCE [LARGE SCALE GENOMIC DNA]</scope>
    <source>
        <strain evidence="2 3">CBS 83171</strain>
    </source>
</reference>
<proteinExistence type="predicted"/>
<feature type="region of interest" description="Disordered" evidence="1">
    <location>
        <begin position="48"/>
        <end position="79"/>
    </location>
</feature>
<keyword evidence="3" id="KW-1185">Reference proteome</keyword>
<comment type="caution">
    <text evidence="2">The sequence shown here is derived from an EMBL/GenBank/DDBJ whole genome shotgun (WGS) entry which is preliminary data.</text>
</comment>
<dbReference type="EMBL" id="JAQQWM010000002">
    <property type="protein sequence ID" value="KAK8077326.1"/>
    <property type="molecule type" value="Genomic_DNA"/>
</dbReference>